<keyword evidence="1" id="KW-0934">Plastid</keyword>
<dbReference type="EMBL" id="MH396009">
    <property type="protein sequence ID" value="AXI96097.1"/>
    <property type="molecule type" value="Genomic_DNA"/>
</dbReference>
<proteinExistence type="predicted"/>
<reference evidence="1" key="1">
    <citation type="journal article" date="2018" name="J. Phycol.">
        <title>Organellar genomics: a useful tool to study evolutionary relationships and molecular evolution in Gracilariaceae (Rhodophyta).</title>
        <authorList>
            <person name="Iha C."/>
            <person name="Grassa C.J."/>
            <person name="de M Lyra G."/>
            <person name="Davis C.C."/>
            <person name="Verbruggen H."/>
            <person name="Oliveira M.C."/>
        </authorList>
    </citation>
    <scope>NUCLEOTIDE SEQUENCE</scope>
</reference>
<sequence>MNIFVFTAYLLSQPKLIKIKHQNFCYMSVSLNNFLDNMANIKIKVFAKGKIARQVFDLYKEKNTVIIESSIYIKKTRFLNKNKKKRK</sequence>
<organism evidence="1">
    <name type="scientific">Gracilaria caudata</name>
    <dbReference type="NCBI Taxonomy" id="2572395"/>
    <lineage>
        <taxon>Eukaryota</taxon>
        <taxon>Rhodophyta</taxon>
        <taxon>Florideophyceae</taxon>
        <taxon>Rhodymeniophycidae</taxon>
        <taxon>Gracilariales</taxon>
        <taxon>Gracilariaceae</taxon>
        <taxon>Gracilaria</taxon>
    </lineage>
</organism>
<keyword evidence="1" id="KW-0150">Chloroplast</keyword>
<evidence type="ECO:0000313" key="1">
    <source>
        <dbReference type="EMBL" id="AXI96097.1"/>
    </source>
</evidence>
<dbReference type="AlphaFoldDB" id="A0A345U6L1"/>
<dbReference type="GeneID" id="37622771"/>
<geneLocation type="chloroplast" evidence="1"/>
<name>A0A345U6L1_9FLOR</name>
<accession>A0A345U6L1</accession>
<dbReference type="RefSeq" id="YP_009510424.1">
    <property type="nucleotide sequence ID" value="NC_039139.1"/>
</dbReference>
<protein>
    <submittedName>
        <fullName evidence="1">Uncharacterized protein</fullName>
    </submittedName>
</protein>
<gene>
    <name evidence="1" type="primary">ycf41</name>
</gene>